<keyword evidence="3" id="KW-1185">Reference proteome</keyword>
<dbReference type="Proteomes" id="UP001606303">
    <property type="component" value="Unassembled WGS sequence"/>
</dbReference>
<keyword evidence="1" id="KW-0812">Transmembrane</keyword>
<evidence type="ECO:0000313" key="3">
    <source>
        <dbReference type="Proteomes" id="UP001606303"/>
    </source>
</evidence>
<name>A0ABW7H047_9BURK</name>
<keyword evidence="1" id="KW-0472">Membrane</keyword>
<keyword evidence="1" id="KW-1133">Transmembrane helix</keyword>
<dbReference type="EMBL" id="JBIGIB010000003">
    <property type="protein sequence ID" value="MFG6467590.1"/>
    <property type="molecule type" value="Genomic_DNA"/>
</dbReference>
<proteinExistence type="predicted"/>
<dbReference type="RefSeq" id="WP_394385308.1">
    <property type="nucleotide sequence ID" value="NZ_JBIGIB010000003.1"/>
</dbReference>
<comment type="caution">
    <text evidence="2">The sequence shown here is derived from an EMBL/GenBank/DDBJ whole genome shotgun (WGS) entry which is preliminary data.</text>
</comment>
<reference evidence="2 3" key="1">
    <citation type="submission" date="2024-08" db="EMBL/GenBank/DDBJ databases">
        <authorList>
            <person name="Lu H."/>
        </authorList>
    </citation>
    <scope>NUCLEOTIDE SEQUENCE [LARGE SCALE GENOMIC DNA]</scope>
    <source>
        <strain evidence="2 3">BYS87W</strain>
    </source>
</reference>
<evidence type="ECO:0000256" key="1">
    <source>
        <dbReference type="SAM" id="Phobius"/>
    </source>
</evidence>
<evidence type="ECO:0000313" key="2">
    <source>
        <dbReference type="EMBL" id="MFG6467590.1"/>
    </source>
</evidence>
<feature type="transmembrane region" description="Helical" evidence="1">
    <location>
        <begin position="35"/>
        <end position="57"/>
    </location>
</feature>
<feature type="transmembrane region" description="Helical" evidence="1">
    <location>
        <begin position="103"/>
        <end position="120"/>
    </location>
</feature>
<accession>A0ABW7H047</accession>
<protein>
    <submittedName>
        <fullName evidence="2">Uncharacterized protein</fullName>
    </submittedName>
</protein>
<feature type="transmembrane region" description="Helical" evidence="1">
    <location>
        <begin position="69"/>
        <end position="91"/>
    </location>
</feature>
<sequence>MLELLLELIFQVCGELLVELGLRSLAQPFQRQPNVWVAALGYLLLGGLVGAVSVWLFPGHFTREGWPRLLNLVVTPVLAGGAMTLIGLWRARRGEPLLRIDRFACGYLFALAVAVVRFNFAG</sequence>
<organism evidence="2 3">
    <name type="scientific">Pelomonas baiyunensis</name>
    <dbReference type="NCBI Taxonomy" id="3299026"/>
    <lineage>
        <taxon>Bacteria</taxon>
        <taxon>Pseudomonadati</taxon>
        <taxon>Pseudomonadota</taxon>
        <taxon>Betaproteobacteria</taxon>
        <taxon>Burkholderiales</taxon>
        <taxon>Sphaerotilaceae</taxon>
        <taxon>Roseateles</taxon>
    </lineage>
</organism>
<gene>
    <name evidence="2" type="ORF">ACG01O_13280</name>
</gene>